<gene>
    <name evidence="14" type="ORF">B7H23_12430</name>
</gene>
<name>A0A231UUQ7_9HYPH</name>
<dbReference type="PANTHER" id="PTHR30182">
    <property type="entry name" value="L-SERINE DEHYDRATASE"/>
    <property type="match status" value="1"/>
</dbReference>
<feature type="domain" description="Serine dehydratase beta chain" evidence="13">
    <location>
        <begin position="4"/>
        <end position="161"/>
    </location>
</feature>
<dbReference type="GO" id="GO:0003941">
    <property type="term" value="F:L-serine ammonia-lyase activity"/>
    <property type="evidence" value="ECO:0007669"/>
    <property type="project" value="UniProtKB-UniRule"/>
</dbReference>
<keyword evidence="7 11" id="KW-0408">Iron</keyword>
<protein>
    <recommendedName>
        <fullName evidence="11">L-serine dehydratase</fullName>
        <ecNumber evidence="11">4.3.1.17</ecNumber>
    </recommendedName>
</protein>
<evidence type="ECO:0000256" key="3">
    <source>
        <dbReference type="ARBA" id="ARBA00008636"/>
    </source>
</evidence>
<dbReference type="NCBIfam" id="TIGR00720">
    <property type="entry name" value="sda_mono"/>
    <property type="match status" value="1"/>
</dbReference>
<sequence>MFLSVFEIFKIGIGPSSSHTMGPMVAAARFLDDLRGDQFGRPGAGRPVALSVTLHGSLAFTGKGHATDRAVILGLNGLSPDTLDPDQAEQIEAEIRSSRTVSPDGLAPLQFDPETDLVFDYGPPLEGHPNGLVFRARDKAGILYHEETYFSVGGGFVVTETELRTQQNTATDLTRKTTGQDAGTCPYPFATAKEMLAMGAASGKTIAEMKRANEAAIHGDTLDDRLDTIWQAMDDCISRGLEQEGILPGGLNVKRRAKAIHDKLCDERGSNMAQPHVVNDWLSVYAMAVNEENAAGSRVVTSPTNGAAGVLPAIVRYYRSHCIGSTDKGVADILLVAAAIGGLIKYNASISGAEVGCQGEVGSASAMAAAGLCAALGGTNEQVENAAEIALEHHLGMTCDPAAGLVQVPCIERNALGAIKAVSAASLALRDDGKHFMPLDNCIQVMLETGRDMSAKYKETSTGGIAVNIPEC</sequence>
<dbReference type="SUPFAM" id="SSF143548">
    <property type="entry name" value="Serine metabolism enzymes domain"/>
    <property type="match status" value="1"/>
</dbReference>
<dbReference type="AlphaFoldDB" id="A0A231UUQ7"/>
<organism evidence="14 15">
    <name type="scientific">Notoacmeibacter marinus</name>
    <dbReference type="NCBI Taxonomy" id="1876515"/>
    <lineage>
        <taxon>Bacteria</taxon>
        <taxon>Pseudomonadati</taxon>
        <taxon>Pseudomonadota</taxon>
        <taxon>Alphaproteobacteria</taxon>
        <taxon>Hyphomicrobiales</taxon>
        <taxon>Notoacmeibacteraceae</taxon>
        <taxon>Notoacmeibacter</taxon>
    </lineage>
</organism>
<comment type="cofactor">
    <cofactor evidence="1 11">
        <name>[4Fe-4S] cluster</name>
        <dbReference type="ChEBI" id="CHEBI:49883"/>
    </cofactor>
</comment>
<feature type="domain" description="Serine dehydratase-like alpha subunit" evidence="12">
    <location>
        <begin position="203"/>
        <end position="466"/>
    </location>
</feature>
<evidence type="ECO:0000256" key="4">
    <source>
        <dbReference type="ARBA" id="ARBA00022432"/>
    </source>
</evidence>
<evidence type="ECO:0000313" key="14">
    <source>
        <dbReference type="EMBL" id="OXS99015.1"/>
    </source>
</evidence>
<evidence type="ECO:0000259" key="13">
    <source>
        <dbReference type="Pfam" id="PF03315"/>
    </source>
</evidence>
<dbReference type="InterPro" id="IPR005131">
    <property type="entry name" value="Ser_deHydtase_bsu"/>
</dbReference>
<evidence type="ECO:0000256" key="11">
    <source>
        <dbReference type="RuleBase" id="RU366059"/>
    </source>
</evidence>
<comment type="catalytic activity">
    <reaction evidence="10 11">
        <text>L-serine = pyruvate + NH4(+)</text>
        <dbReference type="Rhea" id="RHEA:19169"/>
        <dbReference type="ChEBI" id="CHEBI:15361"/>
        <dbReference type="ChEBI" id="CHEBI:28938"/>
        <dbReference type="ChEBI" id="CHEBI:33384"/>
        <dbReference type="EC" id="4.3.1.17"/>
    </reaction>
</comment>
<dbReference type="RefSeq" id="WP_094077807.1">
    <property type="nucleotide sequence ID" value="NZ_NBYO01000003.1"/>
</dbReference>
<dbReference type="InterPro" id="IPR051318">
    <property type="entry name" value="Fe-S_L-Ser"/>
</dbReference>
<dbReference type="InterPro" id="IPR004644">
    <property type="entry name" value="Fe-S_L-Ser_mono"/>
</dbReference>
<dbReference type="EC" id="4.3.1.17" evidence="11"/>
<dbReference type="Pfam" id="PF03313">
    <property type="entry name" value="SDH_alpha"/>
    <property type="match status" value="1"/>
</dbReference>
<keyword evidence="6 11" id="KW-0479">Metal-binding</keyword>
<dbReference type="GO" id="GO:0046872">
    <property type="term" value="F:metal ion binding"/>
    <property type="evidence" value="ECO:0007669"/>
    <property type="project" value="UniProtKB-KW"/>
</dbReference>
<dbReference type="InterPro" id="IPR005130">
    <property type="entry name" value="Ser_deHydtase-like_asu"/>
</dbReference>
<evidence type="ECO:0000256" key="1">
    <source>
        <dbReference type="ARBA" id="ARBA00001966"/>
    </source>
</evidence>
<keyword evidence="4 11" id="KW-0312">Gluconeogenesis</keyword>
<evidence type="ECO:0000259" key="12">
    <source>
        <dbReference type="Pfam" id="PF03313"/>
    </source>
</evidence>
<keyword evidence="8 11" id="KW-0411">Iron-sulfur</keyword>
<keyword evidence="15" id="KW-1185">Reference proteome</keyword>
<evidence type="ECO:0000256" key="8">
    <source>
        <dbReference type="ARBA" id="ARBA00023014"/>
    </source>
</evidence>
<evidence type="ECO:0000256" key="9">
    <source>
        <dbReference type="ARBA" id="ARBA00023239"/>
    </source>
</evidence>
<evidence type="ECO:0000256" key="2">
    <source>
        <dbReference type="ARBA" id="ARBA00004742"/>
    </source>
</evidence>
<dbReference type="EMBL" id="NBYO01000003">
    <property type="protein sequence ID" value="OXS99015.1"/>
    <property type="molecule type" value="Genomic_DNA"/>
</dbReference>
<evidence type="ECO:0000256" key="7">
    <source>
        <dbReference type="ARBA" id="ARBA00023004"/>
    </source>
</evidence>
<evidence type="ECO:0000256" key="10">
    <source>
        <dbReference type="ARBA" id="ARBA00049406"/>
    </source>
</evidence>
<evidence type="ECO:0000256" key="5">
    <source>
        <dbReference type="ARBA" id="ARBA00022485"/>
    </source>
</evidence>
<evidence type="ECO:0000313" key="15">
    <source>
        <dbReference type="Proteomes" id="UP000215405"/>
    </source>
</evidence>
<keyword evidence="5 11" id="KW-0004">4Fe-4S</keyword>
<dbReference type="Pfam" id="PF03315">
    <property type="entry name" value="SDH_beta"/>
    <property type="match status" value="1"/>
</dbReference>
<comment type="similarity">
    <text evidence="3 11">Belongs to the iron-sulfur dependent L-serine dehydratase family.</text>
</comment>
<dbReference type="GO" id="GO:0006094">
    <property type="term" value="P:gluconeogenesis"/>
    <property type="evidence" value="ECO:0007669"/>
    <property type="project" value="UniProtKB-KW"/>
</dbReference>
<comment type="pathway">
    <text evidence="2">Carbohydrate biosynthesis; gluconeogenesis.</text>
</comment>
<dbReference type="InterPro" id="IPR029009">
    <property type="entry name" value="ASB_dom_sf"/>
</dbReference>
<proteinExistence type="inferred from homology"/>
<comment type="caution">
    <text evidence="14">The sequence shown here is derived from an EMBL/GenBank/DDBJ whole genome shotgun (WGS) entry which is preliminary data.</text>
</comment>
<reference evidence="15" key="1">
    <citation type="journal article" date="2017" name="Int. J. Syst. Evol. Microbiol.">
        <title>Notoacmeibacter marinus gen. nov., sp. nov., isolated from the gut of a limpet and proposal of Notoacmeibacteraceae fam. nov. in the order Rhizobiales of the class Alphaproteobacteria.</title>
        <authorList>
            <person name="Huang Z."/>
            <person name="Guo F."/>
            <person name="Lai Q."/>
        </authorList>
    </citation>
    <scope>NUCLEOTIDE SEQUENCE [LARGE SCALE GENOMIC DNA]</scope>
    <source>
        <strain evidence="15">XMTR2A4</strain>
    </source>
</reference>
<evidence type="ECO:0000256" key="6">
    <source>
        <dbReference type="ARBA" id="ARBA00022723"/>
    </source>
</evidence>
<keyword evidence="9 11" id="KW-0456">Lyase</keyword>
<dbReference type="Gene3D" id="3.30.1330.90">
    <property type="entry name" value="D-3-phosphoglycerate dehydrogenase, domain 3"/>
    <property type="match status" value="1"/>
</dbReference>
<dbReference type="GO" id="GO:0051539">
    <property type="term" value="F:4 iron, 4 sulfur cluster binding"/>
    <property type="evidence" value="ECO:0007669"/>
    <property type="project" value="UniProtKB-UniRule"/>
</dbReference>
<dbReference type="Proteomes" id="UP000215405">
    <property type="component" value="Unassembled WGS sequence"/>
</dbReference>
<dbReference type="PANTHER" id="PTHR30182:SF1">
    <property type="entry name" value="L-SERINE DEHYDRATASE 1"/>
    <property type="match status" value="1"/>
</dbReference>
<accession>A0A231UUQ7</accession>